<evidence type="ECO:0000313" key="3">
    <source>
        <dbReference type="EMBL" id="KUI19490.1"/>
    </source>
</evidence>
<reference evidence="3 4" key="1">
    <citation type="submission" date="2016-01" db="EMBL/GenBank/DDBJ databases">
        <authorList>
            <consortium name="TB Trials Study Group"/>
            <person name="Sutton G."/>
            <person name="Brinkac L."/>
            <person name="Sanka R."/>
            <person name="Adams M."/>
            <person name="Lau E.L."/>
            <person name="Macaden R."/>
            <person name="Grewal H.M.S."/>
        </authorList>
    </citation>
    <scope>NUCLEOTIDE SEQUENCE [LARGE SCALE GENOMIC DNA]</scope>
    <source>
        <strain evidence="3 4">IS-1744</strain>
    </source>
</reference>
<dbReference type="SUPFAM" id="SSF53756">
    <property type="entry name" value="UDP-Glycosyltransferase/glycogen phosphorylase"/>
    <property type="match status" value="1"/>
</dbReference>
<dbReference type="GO" id="GO:0016757">
    <property type="term" value="F:glycosyltransferase activity"/>
    <property type="evidence" value="ECO:0007669"/>
    <property type="project" value="InterPro"/>
</dbReference>
<organism evidence="3 4">
    <name type="scientific">Mycobacterium lehmannii</name>
    <dbReference type="NCBI Taxonomy" id="2048550"/>
    <lineage>
        <taxon>Bacteria</taxon>
        <taxon>Bacillati</taxon>
        <taxon>Actinomycetota</taxon>
        <taxon>Actinomycetes</taxon>
        <taxon>Mycobacteriales</taxon>
        <taxon>Mycobacteriaceae</taxon>
        <taxon>Mycobacterium</taxon>
    </lineage>
</organism>
<protein>
    <submittedName>
        <fullName evidence="3">Glycosyl transferase</fullName>
    </submittedName>
</protein>
<dbReference type="EMBL" id="LQIR01000006">
    <property type="protein sequence ID" value="KUI19490.1"/>
    <property type="molecule type" value="Genomic_DNA"/>
</dbReference>
<keyword evidence="1 3" id="KW-0808">Transferase</keyword>
<dbReference type="Pfam" id="PF00534">
    <property type="entry name" value="Glycos_transf_1"/>
    <property type="match status" value="1"/>
</dbReference>
<accession>A0A124EQ75</accession>
<dbReference type="Gene3D" id="3.40.50.2000">
    <property type="entry name" value="Glycogen Phosphorylase B"/>
    <property type="match status" value="1"/>
</dbReference>
<name>A0A124EQ75_9MYCO</name>
<keyword evidence="4" id="KW-1185">Reference proteome</keyword>
<dbReference type="RefSeq" id="WP_064394796.1">
    <property type="nucleotide sequence ID" value="NZ_LQIR01000006.1"/>
</dbReference>
<evidence type="ECO:0000313" key="4">
    <source>
        <dbReference type="Proteomes" id="UP000053707"/>
    </source>
</evidence>
<proteinExistence type="predicted"/>
<comment type="caution">
    <text evidence="3">The sequence shown here is derived from an EMBL/GenBank/DDBJ whole genome shotgun (WGS) entry which is preliminary data.</text>
</comment>
<gene>
    <name evidence="3" type="ORF">AU192_06635</name>
</gene>
<dbReference type="Proteomes" id="UP000053707">
    <property type="component" value="Unassembled WGS sequence"/>
</dbReference>
<evidence type="ECO:0000259" key="2">
    <source>
        <dbReference type="Pfam" id="PF00534"/>
    </source>
</evidence>
<sequence>MSVVSSPRSVLLWHVHGSWTESFVAGRHRCVLPVNGERDADGRGLCGRNWPRAEEVSPPELYDEPIDLVVLQRPEEIELTSRWLGRRPGLDVPAVYVEHNAPRPFAVDSVHPVAERSDIPIVHVTDFNRLMWNNGAAPTRVITHGIADPGSLYQGDVEAAATMINEPCRRWRTVGADLLAAFGQKVPIDVWGIDTDVLSECITSPQVRGRGDVPTAALLPEVARRRVFLHTARWTSLGLSLIEAMFMGMPVVAVASTMAPLVVPPEAGVVSADMDTLSRALSSFVADGAAASAAGKAARDFAMAQFGIDRFLAQWDDLIDECCR</sequence>
<dbReference type="AlphaFoldDB" id="A0A124EQ75"/>
<dbReference type="InterPro" id="IPR001296">
    <property type="entry name" value="Glyco_trans_1"/>
</dbReference>
<feature type="domain" description="Glycosyl transferase family 1" evidence="2">
    <location>
        <begin position="218"/>
        <end position="300"/>
    </location>
</feature>
<evidence type="ECO:0000256" key="1">
    <source>
        <dbReference type="ARBA" id="ARBA00022679"/>
    </source>
</evidence>